<evidence type="ECO:0000256" key="1">
    <source>
        <dbReference type="ARBA" id="ARBA00001974"/>
    </source>
</evidence>
<dbReference type="GO" id="GO:0046983">
    <property type="term" value="F:protein dimerization activity"/>
    <property type="evidence" value="ECO:0007669"/>
    <property type="project" value="InterPro"/>
</dbReference>
<evidence type="ECO:0000256" key="9">
    <source>
        <dbReference type="ARBA" id="ARBA00023027"/>
    </source>
</evidence>
<sequence>MPFVDILLPPPDSALGIKHYAFVIVGASTTAYAAIEAILQHEPTADILVLSDDVHLPRVDHKHDSEDSDTSPSSDGDEAASRLIMSNTLFDTFNEWRRSITPWLEVDVATPPNVVTLATGKHPVRVDVEAKLIALDDGSMIAFDKCLIATAGKPRPLYVLDSSRLSYALDDCINTTASRSDFEALHRLSPAIKSVSIIGGGFLATELAVALAAAQPNRQVELLFVTMPGPCAHELPSYLSVELKRRLESLGNAHVKPGTLVTSVKTNSNVDRRSSNDSPRHRLCLLAPTHIDPTVHGVVAASLEVDPQNGGIVVNAQLDALADIFVAGSAASYFDEFVGRRRVDRYDHAVNSGLLAGYNIAAPTGTKKVYRHQPMFRSNMNWTGVTCEGVGVIDASLRTVGVWLRPSRSSAKPYERGIVYYLRGNKIVGMLLRNAEDMLEKAKIVMATKPTVASVADVPKVISLGPDEWLHIETTEGLQIHAHQN</sequence>
<evidence type="ECO:0000256" key="7">
    <source>
        <dbReference type="ARBA" id="ARBA00022946"/>
    </source>
</evidence>
<dbReference type="InterPro" id="IPR016156">
    <property type="entry name" value="FAD/NAD-linked_Rdtase_dimer_sf"/>
</dbReference>
<evidence type="ECO:0000256" key="6">
    <source>
        <dbReference type="ARBA" id="ARBA00022827"/>
    </source>
</evidence>
<keyword evidence="10" id="KW-0496">Mitochondrion</keyword>
<keyword evidence="4" id="KW-0285">Flavoprotein</keyword>
<dbReference type="EMBL" id="KI913967">
    <property type="protein sequence ID" value="ETV99400.1"/>
    <property type="molecule type" value="Genomic_DNA"/>
</dbReference>
<proteinExistence type="inferred from homology"/>
<dbReference type="SUPFAM" id="SSF55424">
    <property type="entry name" value="FAD/NAD-linked reductases, dimerisation (C-terminal) domain"/>
    <property type="match status" value="1"/>
</dbReference>
<dbReference type="Gene3D" id="3.30.390.30">
    <property type="match status" value="1"/>
</dbReference>
<dbReference type="VEuPathDB" id="FungiDB:H310_08104"/>
<dbReference type="SMART" id="SM01353">
    <property type="entry name" value="AIF_C"/>
    <property type="match status" value="1"/>
</dbReference>
<evidence type="ECO:0000256" key="11">
    <source>
        <dbReference type="ARBA" id="ARBA00047786"/>
    </source>
</evidence>
<evidence type="ECO:0000313" key="15">
    <source>
        <dbReference type="EMBL" id="ETV99400.1"/>
    </source>
</evidence>
<gene>
    <name evidence="15" type="ORF">H310_08104</name>
</gene>
<feature type="region of interest" description="Disordered" evidence="12">
    <location>
        <begin position="59"/>
        <end position="78"/>
    </location>
</feature>
<dbReference type="GO" id="GO:0005739">
    <property type="term" value="C:mitochondrion"/>
    <property type="evidence" value="ECO:0007669"/>
    <property type="project" value="UniProtKB-SubCell"/>
</dbReference>
<dbReference type="InterPro" id="IPR036188">
    <property type="entry name" value="FAD/NAD-bd_sf"/>
</dbReference>
<evidence type="ECO:0000259" key="14">
    <source>
        <dbReference type="Pfam" id="PF14721"/>
    </source>
</evidence>
<dbReference type="GO" id="GO:0016174">
    <property type="term" value="F:NAD(P)H oxidase H2O2-forming activity"/>
    <property type="evidence" value="ECO:0007669"/>
    <property type="project" value="TreeGrafter"/>
</dbReference>
<name>A0A024TZ41_9STRA</name>
<keyword evidence="8" id="KW-0560">Oxidoreductase</keyword>
<dbReference type="GeneID" id="20085154"/>
<keyword evidence="9" id="KW-0520">NAD</keyword>
<organism evidence="15">
    <name type="scientific">Aphanomyces invadans</name>
    <dbReference type="NCBI Taxonomy" id="157072"/>
    <lineage>
        <taxon>Eukaryota</taxon>
        <taxon>Sar</taxon>
        <taxon>Stramenopiles</taxon>
        <taxon>Oomycota</taxon>
        <taxon>Saprolegniomycetes</taxon>
        <taxon>Saprolegniales</taxon>
        <taxon>Verrucalvaceae</taxon>
        <taxon>Aphanomyces</taxon>
    </lineage>
</organism>
<comment type="cofactor">
    <cofactor evidence="1">
        <name>FAD</name>
        <dbReference type="ChEBI" id="CHEBI:57692"/>
    </cofactor>
</comment>
<dbReference type="GO" id="GO:0012501">
    <property type="term" value="P:programmed cell death"/>
    <property type="evidence" value="ECO:0007669"/>
    <property type="project" value="TreeGrafter"/>
</dbReference>
<feature type="domain" description="FAD/NAD(P)-binding" evidence="13">
    <location>
        <begin position="22"/>
        <end position="353"/>
    </location>
</feature>
<evidence type="ECO:0000256" key="12">
    <source>
        <dbReference type="SAM" id="MobiDB-lite"/>
    </source>
</evidence>
<dbReference type="RefSeq" id="XP_008871956.1">
    <property type="nucleotide sequence ID" value="XM_008873734.1"/>
</dbReference>
<keyword evidence="7" id="KW-0809">Transit peptide</keyword>
<dbReference type="OrthoDB" id="6029at2759"/>
<protein>
    <recommendedName>
        <fullName evidence="16">FAD/NAD(P)-binding domain-containing protein</fullName>
    </recommendedName>
</protein>
<evidence type="ECO:0000259" key="13">
    <source>
        <dbReference type="Pfam" id="PF07992"/>
    </source>
</evidence>
<comment type="catalytic activity">
    <reaction evidence="11">
        <text>A + NADH + H(+) = AH2 + NAD(+)</text>
        <dbReference type="Rhea" id="RHEA:11356"/>
        <dbReference type="ChEBI" id="CHEBI:13193"/>
        <dbReference type="ChEBI" id="CHEBI:15378"/>
        <dbReference type="ChEBI" id="CHEBI:17499"/>
        <dbReference type="ChEBI" id="CHEBI:57540"/>
        <dbReference type="ChEBI" id="CHEBI:57945"/>
    </reaction>
</comment>
<dbReference type="STRING" id="157072.A0A024TZ41"/>
<evidence type="ECO:0000256" key="4">
    <source>
        <dbReference type="ARBA" id="ARBA00022630"/>
    </source>
</evidence>
<dbReference type="InterPro" id="IPR023753">
    <property type="entry name" value="FAD/NAD-binding_dom"/>
</dbReference>
<accession>A0A024TZ41</accession>
<dbReference type="Pfam" id="PF14721">
    <property type="entry name" value="AIF_C"/>
    <property type="match status" value="1"/>
</dbReference>
<evidence type="ECO:0000256" key="2">
    <source>
        <dbReference type="ARBA" id="ARBA00004173"/>
    </source>
</evidence>
<evidence type="ECO:0000256" key="8">
    <source>
        <dbReference type="ARBA" id="ARBA00023002"/>
    </source>
</evidence>
<reference evidence="15" key="1">
    <citation type="submission" date="2013-12" db="EMBL/GenBank/DDBJ databases">
        <title>The Genome Sequence of Aphanomyces invadans NJM9701.</title>
        <authorList>
            <consortium name="The Broad Institute Genomics Platform"/>
            <person name="Russ C."/>
            <person name="Tyler B."/>
            <person name="van West P."/>
            <person name="Dieguez-Uribeondo J."/>
            <person name="Young S.K."/>
            <person name="Zeng Q."/>
            <person name="Gargeya S."/>
            <person name="Fitzgerald M."/>
            <person name="Abouelleil A."/>
            <person name="Alvarado L."/>
            <person name="Chapman S.B."/>
            <person name="Gainer-Dewar J."/>
            <person name="Goldberg J."/>
            <person name="Griggs A."/>
            <person name="Gujja S."/>
            <person name="Hansen M."/>
            <person name="Howarth C."/>
            <person name="Imamovic A."/>
            <person name="Ireland A."/>
            <person name="Larimer J."/>
            <person name="McCowan C."/>
            <person name="Murphy C."/>
            <person name="Pearson M."/>
            <person name="Poon T.W."/>
            <person name="Priest M."/>
            <person name="Roberts A."/>
            <person name="Saif S."/>
            <person name="Shea T."/>
            <person name="Sykes S."/>
            <person name="Wortman J."/>
            <person name="Nusbaum C."/>
            <person name="Birren B."/>
        </authorList>
    </citation>
    <scope>NUCLEOTIDE SEQUENCE [LARGE SCALE GENOMIC DNA]</scope>
    <source>
        <strain evidence="15">NJM9701</strain>
    </source>
</reference>
<evidence type="ECO:0008006" key="16">
    <source>
        <dbReference type="Google" id="ProtNLM"/>
    </source>
</evidence>
<comment type="subcellular location">
    <subcellularLocation>
        <location evidence="2">Mitochondrion</location>
    </subcellularLocation>
</comment>
<dbReference type="SUPFAM" id="SSF51905">
    <property type="entry name" value="FAD/NAD(P)-binding domain"/>
    <property type="match status" value="2"/>
</dbReference>
<dbReference type="Gene3D" id="3.50.50.60">
    <property type="entry name" value="FAD/NAD(P)-binding domain"/>
    <property type="match status" value="2"/>
</dbReference>
<dbReference type="PANTHER" id="PTHR43557">
    <property type="entry name" value="APOPTOSIS-INDUCING FACTOR 1"/>
    <property type="match status" value="1"/>
</dbReference>
<dbReference type="PANTHER" id="PTHR43557:SF4">
    <property type="entry name" value="APOPTOSIS-INDUCING FACTOR 1, MITOCHONDRIAL"/>
    <property type="match status" value="1"/>
</dbReference>
<dbReference type="GO" id="GO:0071949">
    <property type="term" value="F:FAD binding"/>
    <property type="evidence" value="ECO:0007669"/>
    <property type="project" value="TreeGrafter"/>
</dbReference>
<comment type="similarity">
    <text evidence="3">Belongs to the FAD-dependent oxidoreductase family.</text>
</comment>
<evidence type="ECO:0000256" key="3">
    <source>
        <dbReference type="ARBA" id="ARBA00006442"/>
    </source>
</evidence>
<evidence type="ECO:0000256" key="10">
    <source>
        <dbReference type="ARBA" id="ARBA00023128"/>
    </source>
</evidence>
<dbReference type="Pfam" id="PF07992">
    <property type="entry name" value="Pyr_redox_2"/>
    <property type="match status" value="1"/>
</dbReference>
<dbReference type="InterPro" id="IPR029324">
    <property type="entry name" value="AIF_C"/>
</dbReference>
<dbReference type="eggNOG" id="KOG1346">
    <property type="taxonomic scope" value="Eukaryota"/>
</dbReference>
<dbReference type="GO" id="GO:0033108">
    <property type="term" value="P:mitochondrial respiratory chain complex assembly"/>
    <property type="evidence" value="ECO:0007669"/>
    <property type="project" value="TreeGrafter"/>
</dbReference>
<keyword evidence="6" id="KW-0274">FAD</keyword>
<feature type="domain" description="Mitochondrial apoptosis-inducing factor C-terminal" evidence="14">
    <location>
        <begin position="364"/>
        <end position="410"/>
    </location>
</feature>
<dbReference type="AlphaFoldDB" id="A0A024TZ41"/>
<evidence type="ECO:0000256" key="5">
    <source>
        <dbReference type="ARBA" id="ARBA00022703"/>
    </source>
</evidence>
<dbReference type="InterPro" id="IPR050446">
    <property type="entry name" value="FAD-oxidoreductase/Apoptosis"/>
</dbReference>
<keyword evidence="5" id="KW-0053">Apoptosis</keyword>
<dbReference type="PRINTS" id="PR00368">
    <property type="entry name" value="FADPNR"/>
</dbReference>